<evidence type="ECO:0000313" key="1">
    <source>
        <dbReference type="EMBL" id="PTL37500.1"/>
    </source>
</evidence>
<protein>
    <submittedName>
        <fullName evidence="1">Uncharacterized protein</fullName>
    </submittedName>
</protein>
<proteinExistence type="predicted"/>
<dbReference type="OrthoDB" id="2988533at2"/>
<name>A0A2T4U268_9BACI</name>
<dbReference type="Proteomes" id="UP000240509">
    <property type="component" value="Unassembled WGS sequence"/>
</dbReference>
<reference evidence="1 2" key="1">
    <citation type="submission" date="2018-03" db="EMBL/GenBank/DDBJ databases">
        <title>Alkalicoccus saliphilus sp. nov., isolated from a mineral pool.</title>
        <authorList>
            <person name="Zhao B."/>
        </authorList>
    </citation>
    <scope>NUCLEOTIDE SEQUENCE [LARGE SCALE GENOMIC DNA]</scope>
    <source>
        <strain evidence="1 2">6AG</strain>
    </source>
</reference>
<comment type="caution">
    <text evidence="1">The sequence shown here is derived from an EMBL/GenBank/DDBJ whole genome shotgun (WGS) entry which is preliminary data.</text>
</comment>
<dbReference type="EMBL" id="PZJJ01000047">
    <property type="protein sequence ID" value="PTL37500.1"/>
    <property type="molecule type" value="Genomic_DNA"/>
</dbReference>
<keyword evidence="2" id="KW-1185">Reference proteome</keyword>
<dbReference type="RefSeq" id="WP_107586262.1">
    <property type="nucleotide sequence ID" value="NZ_PZJJ01000047.1"/>
</dbReference>
<gene>
    <name evidence="1" type="ORF">C6Y45_16180</name>
</gene>
<accession>A0A2T4U268</accession>
<dbReference type="AlphaFoldDB" id="A0A2T4U268"/>
<evidence type="ECO:0000313" key="2">
    <source>
        <dbReference type="Proteomes" id="UP000240509"/>
    </source>
</evidence>
<sequence>MMKKSDFLDELRLEVGLAYDYASSQEDFIVRILKTIHTVAKREAVLTIHSLQNEKLKLTYALGIRGLTKKQELFGQGFLFPDRLQMVTFIQKENDQVLFLPIYDRGNLKFVISVKLMNSNYKITRQDIIFAQELAQFIQAKQSTFQ</sequence>
<organism evidence="1 2">
    <name type="scientific">Alkalicoccus saliphilus</name>
    <dbReference type="NCBI Taxonomy" id="200989"/>
    <lineage>
        <taxon>Bacteria</taxon>
        <taxon>Bacillati</taxon>
        <taxon>Bacillota</taxon>
        <taxon>Bacilli</taxon>
        <taxon>Bacillales</taxon>
        <taxon>Bacillaceae</taxon>
        <taxon>Alkalicoccus</taxon>
    </lineage>
</organism>